<dbReference type="InterPro" id="IPR007387">
    <property type="entry name" value="TRAP_DctQ"/>
</dbReference>
<keyword evidence="3" id="KW-1003">Cell membrane</keyword>
<feature type="transmembrane region" description="Helical" evidence="9">
    <location>
        <begin position="124"/>
        <end position="146"/>
    </location>
</feature>
<evidence type="ECO:0000256" key="8">
    <source>
        <dbReference type="ARBA" id="ARBA00038436"/>
    </source>
</evidence>
<comment type="caution">
    <text evidence="11">The sequence shown here is derived from an EMBL/GenBank/DDBJ whole genome shotgun (WGS) entry which is preliminary data.</text>
</comment>
<protein>
    <recommendedName>
        <fullName evidence="9">TRAP transporter small permease protein</fullName>
    </recommendedName>
</protein>
<evidence type="ECO:0000313" key="11">
    <source>
        <dbReference type="EMBL" id="GHF39561.1"/>
    </source>
</evidence>
<keyword evidence="7 9" id="KW-0472">Membrane</keyword>
<comment type="similarity">
    <text evidence="8 9">Belongs to the TRAP transporter small permease family.</text>
</comment>
<comment type="function">
    <text evidence="9">Part of the tripartite ATP-independent periplasmic (TRAP) transport system.</text>
</comment>
<evidence type="ECO:0000313" key="12">
    <source>
        <dbReference type="Proteomes" id="UP000626220"/>
    </source>
</evidence>
<evidence type="ECO:0000256" key="9">
    <source>
        <dbReference type="RuleBase" id="RU369079"/>
    </source>
</evidence>
<evidence type="ECO:0000256" key="1">
    <source>
        <dbReference type="ARBA" id="ARBA00004429"/>
    </source>
</evidence>
<reference evidence="11" key="1">
    <citation type="journal article" date="2014" name="Int. J. Syst. Evol. Microbiol.">
        <title>Complete genome sequence of Corynebacterium casei LMG S-19264T (=DSM 44701T), isolated from a smear-ripened cheese.</title>
        <authorList>
            <consortium name="US DOE Joint Genome Institute (JGI-PGF)"/>
            <person name="Walter F."/>
            <person name="Albersmeier A."/>
            <person name="Kalinowski J."/>
            <person name="Ruckert C."/>
        </authorList>
    </citation>
    <scope>NUCLEOTIDE SEQUENCE</scope>
    <source>
        <strain evidence="11">KCTC 42650</strain>
    </source>
</reference>
<comment type="subunit">
    <text evidence="9">The complex comprises the extracytoplasmic solute receptor protein and the two transmembrane proteins.</text>
</comment>
<dbReference type="EMBL" id="BNCJ01000002">
    <property type="protein sequence ID" value="GHF39561.1"/>
    <property type="molecule type" value="Genomic_DNA"/>
</dbReference>
<dbReference type="PANTHER" id="PTHR35011:SF2">
    <property type="entry name" value="2,3-DIKETO-L-GULONATE TRAP TRANSPORTER SMALL PERMEASE PROTEIN YIAM"/>
    <property type="match status" value="1"/>
</dbReference>
<keyword evidence="12" id="KW-1185">Reference proteome</keyword>
<evidence type="ECO:0000256" key="3">
    <source>
        <dbReference type="ARBA" id="ARBA00022475"/>
    </source>
</evidence>
<sequence length="155" mass="16757">MKRATFYLAILGTMAFLCAVLLTVADIVLRTTVGTTIHGLTDIVTLCTMIGALLAIPYGFAADQHVAIDVFTDRMPKPTQRALAALAALMALAFLGGAAWFGYQQMMREWGYGDRSQSIGIPMVYYWLPMVIGLALAALVNLVLLFRGLLGLKGN</sequence>
<feature type="transmembrane region" description="Helical" evidence="9">
    <location>
        <begin position="82"/>
        <end position="103"/>
    </location>
</feature>
<evidence type="ECO:0000256" key="5">
    <source>
        <dbReference type="ARBA" id="ARBA00022692"/>
    </source>
</evidence>
<gene>
    <name evidence="11" type="ORF">GCM10017056_08790</name>
</gene>
<evidence type="ECO:0000256" key="2">
    <source>
        <dbReference type="ARBA" id="ARBA00022448"/>
    </source>
</evidence>
<accession>A0A8J3GUK4</accession>
<dbReference type="PANTHER" id="PTHR35011">
    <property type="entry name" value="2,3-DIKETO-L-GULONATE TRAP TRANSPORTER SMALL PERMEASE PROTEIN YIAM"/>
    <property type="match status" value="1"/>
</dbReference>
<comment type="subcellular location">
    <subcellularLocation>
        <location evidence="1 9">Cell inner membrane</location>
        <topology evidence="1 9">Multi-pass membrane protein</topology>
    </subcellularLocation>
</comment>
<organism evidence="11 12">
    <name type="scientific">Seohaeicola zhoushanensis</name>
    <dbReference type="NCBI Taxonomy" id="1569283"/>
    <lineage>
        <taxon>Bacteria</taxon>
        <taxon>Pseudomonadati</taxon>
        <taxon>Pseudomonadota</taxon>
        <taxon>Alphaproteobacteria</taxon>
        <taxon>Rhodobacterales</taxon>
        <taxon>Roseobacteraceae</taxon>
        <taxon>Seohaeicola</taxon>
    </lineage>
</organism>
<keyword evidence="2 9" id="KW-0813">Transport</keyword>
<reference evidence="11" key="2">
    <citation type="submission" date="2020-09" db="EMBL/GenBank/DDBJ databases">
        <authorList>
            <person name="Sun Q."/>
            <person name="Kim S."/>
        </authorList>
    </citation>
    <scope>NUCLEOTIDE SEQUENCE</scope>
    <source>
        <strain evidence="11">KCTC 42650</strain>
    </source>
</reference>
<dbReference type="Pfam" id="PF04290">
    <property type="entry name" value="DctQ"/>
    <property type="match status" value="1"/>
</dbReference>
<keyword evidence="5 9" id="KW-0812">Transmembrane</keyword>
<evidence type="ECO:0000259" key="10">
    <source>
        <dbReference type="Pfam" id="PF04290"/>
    </source>
</evidence>
<dbReference type="RefSeq" id="WP_189678836.1">
    <property type="nucleotide sequence ID" value="NZ_BNCJ01000002.1"/>
</dbReference>
<feature type="domain" description="Tripartite ATP-independent periplasmic transporters DctQ component" evidence="10">
    <location>
        <begin position="20"/>
        <end position="149"/>
    </location>
</feature>
<proteinExistence type="inferred from homology"/>
<dbReference type="AlphaFoldDB" id="A0A8J3GUK4"/>
<dbReference type="InterPro" id="IPR055348">
    <property type="entry name" value="DctQ"/>
</dbReference>
<evidence type="ECO:0000256" key="6">
    <source>
        <dbReference type="ARBA" id="ARBA00022989"/>
    </source>
</evidence>
<dbReference type="GO" id="GO:0022857">
    <property type="term" value="F:transmembrane transporter activity"/>
    <property type="evidence" value="ECO:0007669"/>
    <property type="project" value="UniProtKB-UniRule"/>
</dbReference>
<keyword evidence="6 9" id="KW-1133">Transmembrane helix</keyword>
<evidence type="ECO:0000256" key="4">
    <source>
        <dbReference type="ARBA" id="ARBA00022519"/>
    </source>
</evidence>
<dbReference type="Proteomes" id="UP000626220">
    <property type="component" value="Unassembled WGS sequence"/>
</dbReference>
<name>A0A8J3GUK4_9RHOB</name>
<dbReference type="GO" id="GO:0005886">
    <property type="term" value="C:plasma membrane"/>
    <property type="evidence" value="ECO:0007669"/>
    <property type="project" value="UniProtKB-SubCell"/>
</dbReference>
<evidence type="ECO:0000256" key="7">
    <source>
        <dbReference type="ARBA" id="ARBA00023136"/>
    </source>
</evidence>
<feature type="transmembrane region" description="Helical" evidence="9">
    <location>
        <begin position="6"/>
        <end position="28"/>
    </location>
</feature>
<dbReference type="GO" id="GO:0015740">
    <property type="term" value="P:C4-dicarboxylate transport"/>
    <property type="evidence" value="ECO:0007669"/>
    <property type="project" value="TreeGrafter"/>
</dbReference>
<feature type="transmembrane region" description="Helical" evidence="9">
    <location>
        <begin position="40"/>
        <end position="62"/>
    </location>
</feature>
<keyword evidence="4 9" id="KW-0997">Cell inner membrane</keyword>